<evidence type="ECO:0000259" key="3">
    <source>
        <dbReference type="Pfam" id="PF13399"/>
    </source>
</evidence>
<feature type="domain" description="LytR/CpsA/Psr regulator C-terminal" evidence="3">
    <location>
        <begin position="86"/>
        <end position="178"/>
    </location>
</feature>
<feature type="compositionally biased region" description="Polar residues" evidence="1">
    <location>
        <begin position="196"/>
        <end position="205"/>
    </location>
</feature>
<protein>
    <recommendedName>
        <fullName evidence="3">LytR/CpsA/Psr regulator C-terminal domain-containing protein</fullName>
    </recommendedName>
</protein>
<feature type="transmembrane region" description="Helical" evidence="2">
    <location>
        <begin position="32"/>
        <end position="55"/>
    </location>
</feature>
<dbReference type="Proteomes" id="UP001259347">
    <property type="component" value="Unassembled WGS sequence"/>
</dbReference>
<organism evidence="4 5">
    <name type="scientific">Microbacterium resistens</name>
    <dbReference type="NCBI Taxonomy" id="156977"/>
    <lineage>
        <taxon>Bacteria</taxon>
        <taxon>Bacillati</taxon>
        <taxon>Actinomycetota</taxon>
        <taxon>Actinomycetes</taxon>
        <taxon>Micrococcales</taxon>
        <taxon>Microbacteriaceae</taxon>
        <taxon>Microbacterium</taxon>
    </lineage>
</organism>
<gene>
    <name evidence="4" type="ORF">J2Y69_003545</name>
</gene>
<dbReference type="Gene3D" id="3.30.70.2390">
    <property type="match status" value="1"/>
</dbReference>
<reference evidence="4 5" key="1">
    <citation type="submission" date="2023-07" db="EMBL/GenBank/DDBJ databases">
        <title>Sorghum-associated microbial communities from plants grown in Nebraska, USA.</title>
        <authorList>
            <person name="Schachtman D."/>
        </authorList>
    </citation>
    <scope>NUCLEOTIDE SEQUENCE [LARGE SCALE GENOMIC DNA]</scope>
    <source>
        <strain evidence="4 5">2980</strain>
    </source>
</reference>
<keyword evidence="2" id="KW-1133">Transmembrane helix</keyword>
<keyword evidence="2" id="KW-0812">Transmembrane</keyword>
<dbReference type="RefSeq" id="WP_310023193.1">
    <property type="nucleotide sequence ID" value="NZ_JAVDUM010000019.1"/>
</dbReference>
<proteinExistence type="predicted"/>
<evidence type="ECO:0000256" key="1">
    <source>
        <dbReference type="SAM" id="MobiDB-lite"/>
    </source>
</evidence>
<keyword evidence="2" id="KW-0472">Membrane</keyword>
<accession>A0ABU1SH20</accession>
<feature type="region of interest" description="Disordered" evidence="1">
    <location>
        <begin position="1"/>
        <end position="22"/>
    </location>
</feature>
<dbReference type="Pfam" id="PF13399">
    <property type="entry name" value="LytR_C"/>
    <property type="match status" value="1"/>
</dbReference>
<keyword evidence="5" id="KW-1185">Reference proteome</keyword>
<evidence type="ECO:0000313" key="4">
    <source>
        <dbReference type="EMBL" id="MDR6868919.1"/>
    </source>
</evidence>
<dbReference type="InterPro" id="IPR027381">
    <property type="entry name" value="LytR/CpsA/Psr_C"/>
</dbReference>
<name>A0ABU1SH20_9MICO</name>
<dbReference type="EMBL" id="JAVDUM010000019">
    <property type="protein sequence ID" value="MDR6868919.1"/>
    <property type="molecule type" value="Genomic_DNA"/>
</dbReference>
<evidence type="ECO:0000256" key="2">
    <source>
        <dbReference type="SAM" id="Phobius"/>
    </source>
</evidence>
<evidence type="ECO:0000313" key="5">
    <source>
        <dbReference type="Proteomes" id="UP001259347"/>
    </source>
</evidence>
<comment type="caution">
    <text evidence="4">The sequence shown here is derived from an EMBL/GenBank/DDBJ whole genome shotgun (WGS) entry which is preliminary data.</text>
</comment>
<sequence>MPTPVRDRFDDVPRTEGRVGAHRAESPGMNGWVVLLWSVVAALILAAGGIFGAMVSMGQISFGPEPSMSAPTPTPTVTGVLDPSYGVLVLNATSGEGLATGMRETLIGAGWPASSVLAGDADAQDFPETTVFYLTEADKPAALGLADRIGGAKVQLSDVYHDDFGEGAKQLTIVIGLDRLPQQPAPVESPAGETPGTGSDGSSTQ</sequence>
<feature type="region of interest" description="Disordered" evidence="1">
    <location>
        <begin position="180"/>
        <end position="205"/>
    </location>
</feature>